<dbReference type="SUPFAM" id="SSF49899">
    <property type="entry name" value="Concanavalin A-like lectins/glucanases"/>
    <property type="match status" value="1"/>
</dbReference>
<keyword evidence="1" id="KW-1015">Disulfide bond</keyword>
<dbReference type="GeneTree" id="ENSGT01100000263515"/>
<dbReference type="PROSITE" id="PS00289">
    <property type="entry name" value="PTX_1"/>
    <property type="match status" value="1"/>
</dbReference>
<dbReference type="InterPro" id="IPR030476">
    <property type="entry name" value="Pentaxin_CS"/>
</dbReference>
<feature type="chain" id="PRO_5025355019" evidence="3">
    <location>
        <begin position="21"/>
        <end position="431"/>
    </location>
</feature>
<feature type="domain" description="Pentraxin (PTX)" evidence="4">
    <location>
        <begin position="211"/>
        <end position="431"/>
    </location>
</feature>
<dbReference type="InterPro" id="IPR058832">
    <property type="entry name" value="PTX3_N"/>
</dbReference>
<keyword evidence="6" id="KW-1185">Reference proteome</keyword>
<reference evidence="5" key="3">
    <citation type="submission" date="2025-09" db="UniProtKB">
        <authorList>
            <consortium name="Ensembl"/>
        </authorList>
    </citation>
    <scope>IDENTIFICATION</scope>
</reference>
<proteinExistence type="predicted"/>
<protein>
    <submittedName>
        <fullName evidence="5">Pentraxin 3</fullName>
    </submittedName>
</protein>
<dbReference type="PANTHER" id="PTHR46943">
    <property type="entry name" value="PENTRAXIN-RELATED PROTEIN PTX3"/>
    <property type="match status" value="1"/>
</dbReference>
<evidence type="ECO:0000259" key="4">
    <source>
        <dbReference type="PROSITE" id="PS51828"/>
    </source>
</evidence>
<evidence type="ECO:0000256" key="2">
    <source>
        <dbReference type="PROSITE-ProRule" id="PRU01172"/>
    </source>
</evidence>
<dbReference type="SMART" id="SM00159">
    <property type="entry name" value="PTX"/>
    <property type="match status" value="1"/>
</dbReference>
<dbReference type="InterPro" id="IPR001759">
    <property type="entry name" value="PTX_dom"/>
</dbReference>
<dbReference type="Pfam" id="PF00354">
    <property type="entry name" value="Pentaxin"/>
    <property type="match status" value="2"/>
</dbReference>
<organism evidence="5 6">
    <name type="scientific">Myripristis murdjan</name>
    <name type="common">pinecone soldierfish</name>
    <dbReference type="NCBI Taxonomy" id="586833"/>
    <lineage>
        <taxon>Eukaryota</taxon>
        <taxon>Metazoa</taxon>
        <taxon>Chordata</taxon>
        <taxon>Craniata</taxon>
        <taxon>Vertebrata</taxon>
        <taxon>Euteleostomi</taxon>
        <taxon>Actinopterygii</taxon>
        <taxon>Neopterygii</taxon>
        <taxon>Teleostei</taxon>
        <taxon>Neoteleostei</taxon>
        <taxon>Acanthomorphata</taxon>
        <taxon>Holocentriformes</taxon>
        <taxon>Holocentridae</taxon>
        <taxon>Myripristis</taxon>
    </lineage>
</organism>
<comment type="caution">
    <text evidence="2">Lacks conserved residue(s) required for the propagation of feature annotation.</text>
</comment>
<reference evidence="5" key="2">
    <citation type="submission" date="2025-08" db="UniProtKB">
        <authorList>
            <consortium name="Ensembl"/>
        </authorList>
    </citation>
    <scope>IDENTIFICATION</scope>
</reference>
<dbReference type="InterPro" id="IPR042837">
    <property type="entry name" value="PTX3"/>
</dbReference>
<accession>A0A667ZG01</accession>
<feature type="signal peptide" evidence="3">
    <location>
        <begin position="1"/>
        <end position="20"/>
    </location>
</feature>
<gene>
    <name evidence="5" type="primary">PTX3</name>
    <name evidence="5" type="synonym">ptx3a</name>
</gene>
<dbReference type="PANTHER" id="PTHR46943:SF1">
    <property type="entry name" value="PENTRAXIN-RELATED PROTEIN PTX3"/>
    <property type="match status" value="1"/>
</dbReference>
<reference evidence="5" key="1">
    <citation type="submission" date="2019-06" db="EMBL/GenBank/DDBJ databases">
        <authorList>
            <consortium name="Wellcome Sanger Institute Data Sharing"/>
        </authorList>
    </citation>
    <scope>NUCLEOTIDE SEQUENCE [LARGE SCALE GENOMIC DNA]</scope>
</reference>
<name>A0A667ZG01_9TELE</name>
<evidence type="ECO:0000313" key="6">
    <source>
        <dbReference type="Proteomes" id="UP000472263"/>
    </source>
</evidence>
<sequence>FSFLPQAACVLSVFVSLALAYEDDIEVNYSDNYYNEITEGDPTAPCKIPDLTKWDKLFSMLENSQMRENMLLQYADDIVKVEMGSLRGEMLRFVAQYGGSCGAAVETAGRRMSLQLVAKFREVLDRLNPQESKNVAATGNSAGNSNNLEMLLQQLLSATRTQTSRLTKGGHRAQDVTSQEVQGALATLRQTKTELEEVLRSSRQRYLPAGCEMALLFPMRSRRIYTSIIPDVPLSLSSFTVCLWAKPTAVLNKTVLYSYGTRRNPYEIQLLLSRTSALFTVGGEAHLVEARGVVNEPEWIHLCGTWSSKQGLASLWADGRKVASTPGVAEGHILPDGGSLQLGQERNGCCPGSPSAGGGSGSGVPGFEGGFEAKLAFPGKMTGVNMWNRVLSDEEISQMALRDGSGCEMRGNMVAWGVTEMVPHGGAQFIN</sequence>
<keyword evidence="3" id="KW-0732">Signal</keyword>
<dbReference type="Pfam" id="PF26206">
    <property type="entry name" value="PTX3_N"/>
    <property type="match status" value="1"/>
</dbReference>
<dbReference type="GO" id="GO:0001849">
    <property type="term" value="F:complement component C1q complex binding"/>
    <property type="evidence" value="ECO:0007669"/>
    <property type="project" value="TreeGrafter"/>
</dbReference>
<evidence type="ECO:0000313" key="5">
    <source>
        <dbReference type="Ensembl" id="ENSMMDP00005037548.1"/>
    </source>
</evidence>
<dbReference type="Proteomes" id="UP000472263">
    <property type="component" value="Chromosome 13"/>
</dbReference>
<dbReference type="PRINTS" id="PR00895">
    <property type="entry name" value="PENTAXIN"/>
</dbReference>
<evidence type="ECO:0000256" key="1">
    <source>
        <dbReference type="ARBA" id="ARBA00023157"/>
    </source>
</evidence>
<dbReference type="Ensembl" id="ENSMMDT00005038343.1">
    <property type="protein sequence ID" value="ENSMMDP00005037548.1"/>
    <property type="gene ID" value="ENSMMDG00005017497.1"/>
</dbReference>
<dbReference type="InterPro" id="IPR013320">
    <property type="entry name" value="ConA-like_dom_sf"/>
</dbReference>
<dbReference type="AlphaFoldDB" id="A0A667ZG01"/>
<evidence type="ECO:0000256" key="3">
    <source>
        <dbReference type="SAM" id="SignalP"/>
    </source>
</evidence>
<dbReference type="PROSITE" id="PS51828">
    <property type="entry name" value="PTX_2"/>
    <property type="match status" value="1"/>
</dbReference>
<dbReference type="GO" id="GO:0005615">
    <property type="term" value="C:extracellular space"/>
    <property type="evidence" value="ECO:0007669"/>
    <property type="project" value="TreeGrafter"/>
</dbReference>
<dbReference type="Gene3D" id="2.60.120.200">
    <property type="match status" value="1"/>
</dbReference>
<dbReference type="GO" id="GO:0045087">
    <property type="term" value="P:innate immune response"/>
    <property type="evidence" value="ECO:0007669"/>
    <property type="project" value="TreeGrafter"/>
</dbReference>